<evidence type="ECO:0000256" key="1">
    <source>
        <dbReference type="SAM" id="MobiDB-lite"/>
    </source>
</evidence>
<organism evidence="2 3">
    <name type="scientific">Muraenolepis orangiensis</name>
    <name type="common">Patagonian moray cod</name>
    <dbReference type="NCBI Taxonomy" id="630683"/>
    <lineage>
        <taxon>Eukaryota</taxon>
        <taxon>Metazoa</taxon>
        <taxon>Chordata</taxon>
        <taxon>Craniata</taxon>
        <taxon>Vertebrata</taxon>
        <taxon>Euteleostomi</taxon>
        <taxon>Actinopterygii</taxon>
        <taxon>Neopterygii</taxon>
        <taxon>Teleostei</taxon>
        <taxon>Neoteleostei</taxon>
        <taxon>Acanthomorphata</taxon>
        <taxon>Zeiogadaria</taxon>
        <taxon>Gadariae</taxon>
        <taxon>Gadiformes</taxon>
        <taxon>Muraenolepidoidei</taxon>
        <taxon>Muraenolepididae</taxon>
        <taxon>Muraenolepis</taxon>
    </lineage>
</organism>
<proteinExistence type="predicted"/>
<accession>A0A9Q0E7G9</accession>
<feature type="region of interest" description="Disordered" evidence="1">
    <location>
        <begin position="1"/>
        <end position="31"/>
    </location>
</feature>
<evidence type="ECO:0000313" key="3">
    <source>
        <dbReference type="Proteomes" id="UP001148018"/>
    </source>
</evidence>
<comment type="caution">
    <text evidence="2">The sequence shown here is derived from an EMBL/GenBank/DDBJ whole genome shotgun (WGS) entry which is preliminary data.</text>
</comment>
<evidence type="ECO:0000313" key="2">
    <source>
        <dbReference type="EMBL" id="KAJ3602329.1"/>
    </source>
</evidence>
<feature type="region of interest" description="Disordered" evidence="1">
    <location>
        <begin position="67"/>
        <end position="86"/>
    </location>
</feature>
<feature type="compositionally biased region" description="Polar residues" evidence="1">
    <location>
        <begin position="18"/>
        <end position="31"/>
    </location>
</feature>
<name>A0A9Q0E7G9_9TELE</name>
<dbReference type="Proteomes" id="UP001148018">
    <property type="component" value="Unassembled WGS sequence"/>
</dbReference>
<reference evidence="2" key="1">
    <citation type="submission" date="2022-07" db="EMBL/GenBank/DDBJ databases">
        <title>Chromosome-level genome of Muraenolepis orangiensis.</title>
        <authorList>
            <person name="Kim J."/>
        </authorList>
    </citation>
    <scope>NUCLEOTIDE SEQUENCE</scope>
    <source>
        <strain evidence="2">KU_S4_2022</strain>
        <tissue evidence="2">Muscle</tissue>
    </source>
</reference>
<protein>
    <submittedName>
        <fullName evidence="2">Uncharacterized protein</fullName>
    </submittedName>
</protein>
<dbReference type="AlphaFoldDB" id="A0A9Q0E7G9"/>
<dbReference type="EMBL" id="JANIIK010000046">
    <property type="protein sequence ID" value="KAJ3602329.1"/>
    <property type="molecule type" value="Genomic_DNA"/>
</dbReference>
<keyword evidence="3" id="KW-1185">Reference proteome</keyword>
<sequence>MPPGAMWPRHVNHKTDVTGDSSLSANSPNRSQPIIIRVTGYPLTKPAHQWVTRQHNSTLAVKLLLPEGDTITDPSHDPTQLPRKPL</sequence>
<gene>
    <name evidence="2" type="ORF">NHX12_030088</name>
</gene>